<dbReference type="Proteomes" id="UP000268084">
    <property type="component" value="Chromosome"/>
</dbReference>
<dbReference type="KEGG" id="nak:EH165_14815"/>
<keyword evidence="2" id="KW-1185">Reference proteome</keyword>
<dbReference type="EMBL" id="CP034170">
    <property type="protein sequence ID" value="AZI59222.1"/>
    <property type="molecule type" value="Genomic_DNA"/>
</dbReference>
<protein>
    <submittedName>
        <fullName evidence="1">Uncharacterized protein</fullName>
    </submittedName>
</protein>
<organism evidence="1 2">
    <name type="scientific">Nakamurella antarctica</name>
    <dbReference type="NCBI Taxonomy" id="1902245"/>
    <lineage>
        <taxon>Bacteria</taxon>
        <taxon>Bacillati</taxon>
        <taxon>Actinomycetota</taxon>
        <taxon>Actinomycetes</taxon>
        <taxon>Nakamurellales</taxon>
        <taxon>Nakamurellaceae</taxon>
        <taxon>Nakamurella</taxon>
    </lineage>
</organism>
<dbReference type="AlphaFoldDB" id="A0A3G8ZPF3"/>
<accession>A0A3G8ZPF3</accession>
<sequence length="63" mass="6475">MTTYPNKTLRAVANVGLVTNRGGVLPSPTREVLAAHAIFALLLAATGDAARLDKLSRGTAGTN</sequence>
<name>A0A3G8ZPF3_9ACTN</name>
<dbReference type="RefSeq" id="WP_124800126.1">
    <property type="nucleotide sequence ID" value="NZ_CP034170.1"/>
</dbReference>
<reference evidence="1 2" key="2">
    <citation type="submission" date="2018-12" db="EMBL/GenBank/DDBJ databases">
        <title>Nakamurella antarcticus sp. nov., isolated from Antarctica South Shetland Islands soil.</title>
        <authorList>
            <person name="Peng F."/>
        </authorList>
    </citation>
    <scope>NUCLEOTIDE SEQUENCE [LARGE SCALE GENOMIC DNA]</scope>
    <source>
        <strain evidence="1 2">S14-144</strain>
    </source>
</reference>
<reference evidence="1 2" key="1">
    <citation type="submission" date="2018-11" db="EMBL/GenBank/DDBJ databases">
        <authorList>
            <person name="Da X."/>
        </authorList>
    </citation>
    <scope>NUCLEOTIDE SEQUENCE [LARGE SCALE GENOMIC DNA]</scope>
    <source>
        <strain evidence="1 2">S14-144</strain>
    </source>
</reference>
<proteinExistence type="predicted"/>
<evidence type="ECO:0000313" key="2">
    <source>
        <dbReference type="Proteomes" id="UP000268084"/>
    </source>
</evidence>
<gene>
    <name evidence="1" type="ORF">EH165_14815</name>
</gene>
<evidence type="ECO:0000313" key="1">
    <source>
        <dbReference type="EMBL" id="AZI59222.1"/>
    </source>
</evidence>